<dbReference type="EMBL" id="BBJS01000068">
    <property type="protein sequence ID" value="GAN15808.1"/>
    <property type="molecule type" value="Genomic_DNA"/>
</dbReference>
<evidence type="ECO:0000313" key="2">
    <source>
        <dbReference type="Proteomes" id="UP000032025"/>
    </source>
</evidence>
<comment type="caution">
    <text evidence="1">The sequence shown here is derived from an EMBL/GenBank/DDBJ whole genome shotgun (WGS) entry which is preliminary data.</text>
</comment>
<dbReference type="AlphaFoldDB" id="A0A0C9NME2"/>
<name>A0A0C9NME2_SPHPI</name>
<gene>
    <name evidence="1" type="ORF">SP6_68_00020</name>
</gene>
<dbReference type="Proteomes" id="UP000032025">
    <property type="component" value="Unassembled WGS sequence"/>
</dbReference>
<sequence>MACGEGKKVSWPVAVGLLCRSLIVMIDHNRMVVIVIRMGIDHGDLNRAVIVNHGAMPSRYCDKPEDSGQRQHDS</sequence>
<accession>A0A0C9NME2</accession>
<proteinExistence type="predicted"/>
<organism evidence="1 2">
    <name type="scientific">Sphingomonas paucimobilis NBRC 13935</name>
    <dbReference type="NCBI Taxonomy" id="1219050"/>
    <lineage>
        <taxon>Bacteria</taxon>
        <taxon>Pseudomonadati</taxon>
        <taxon>Pseudomonadota</taxon>
        <taxon>Alphaproteobacteria</taxon>
        <taxon>Sphingomonadales</taxon>
        <taxon>Sphingomonadaceae</taxon>
        <taxon>Sphingomonas</taxon>
    </lineage>
</organism>
<protein>
    <submittedName>
        <fullName evidence="1">DNA, contig: SP668</fullName>
    </submittedName>
</protein>
<keyword evidence="2" id="KW-1185">Reference proteome</keyword>
<reference evidence="1 2" key="1">
    <citation type="submission" date="2014-08" db="EMBL/GenBank/DDBJ databases">
        <title>Whole genome shotgun sequence of Sphingomonas paucimobilis NBRC 13935.</title>
        <authorList>
            <person name="Hosoyama A."/>
            <person name="Hashimoto M."/>
            <person name="Hosoyama Y."/>
            <person name="Noguchi M."/>
            <person name="Uohara A."/>
            <person name="Ohji S."/>
            <person name="Katano-Makiyama Y."/>
            <person name="Ichikawa N."/>
            <person name="Kimura A."/>
            <person name="Yamazoe A."/>
            <person name="Fujita N."/>
        </authorList>
    </citation>
    <scope>NUCLEOTIDE SEQUENCE [LARGE SCALE GENOMIC DNA]</scope>
    <source>
        <strain evidence="1 2">NBRC 13935</strain>
    </source>
</reference>
<evidence type="ECO:0000313" key="1">
    <source>
        <dbReference type="EMBL" id="GAN15808.1"/>
    </source>
</evidence>